<evidence type="ECO:0000313" key="9">
    <source>
        <dbReference type="Proteomes" id="UP001596190"/>
    </source>
</evidence>
<feature type="transmembrane region" description="Helical" evidence="6">
    <location>
        <begin position="33"/>
        <end position="51"/>
    </location>
</feature>
<keyword evidence="3" id="KW-0732">Signal</keyword>
<protein>
    <submittedName>
        <fullName evidence="8">MBG domain-containing protein</fullName>
    </submittedName>
</protein>
<dbReference type="Gene3D" id="3.10.20.320">
    <property type="entry name" value="Putative peptidoglycan bound protein (lpxtg motif)"/>
    <property type="match status" value="2"/>
</dbReference>
<proteinExistence type="predicted"/>
<feature type="compositionally biased region" description="Low complexity" evidence="5">
    <location>
        <begin position="2503"/>
        <end position="2516"/>
    </location>
</feature>
<feature type="compositionally biased region" description="Polar residues" evidence="5">
    <location>
        <begin position="97"/>
        <end position="106"/>
    </location>
</feature>
<dbReference type="InterPro" id="IPR041495">
    <property type="entry name" value="Mub_B2"/>
</dbReference>
<feature type="compositionally biased region" description="Polar residues" evidence="5">
    <location>
        <begin position="2019"/>
        <end position="2031"/>
    </location>
</feature>
<feature type="compositionally biased region" description="Low complexity" evidence="5">
    <location>
        <begin position="2482"/>
        <end position="2496"/>
    </location>
</feature>
<feature type="region of interest" description="Disordered" evidence="5">
    <location>
        <begin position="2585"/>
        <end position="2609"/>
    </location>
</feature>
<evidence type="ECO:0000256" key="5">
    <source>
        <dbReference type="SAM" id="MobiDB-lite"/>
    </source>
</evidence>
<organism evidence="8 9">
    <name type="scientific">Secundilactobacillus hailunensis</name>
    <dbReference type="NCBI Taxonomy" id="2559923"/>
    <lineage>
        <taxon>Bacteria</taxon>
        <taxon>Bacillati</taxon>
        <taxon>Bacillota</taxon>
        <taxon>Bacilli</taxon>
        <taxon>Lactobacillales</taxon>
        <taxon>Lactobacillaceae</taxon>
        <taxon>Secundilactobacillus</taxon>
    </lineage>
</organism>
<keyword evidence="9" id="KW-1185">Reference proteome</keyword>
<name>A0ABW1T8Q3_9LACO</name>
<dbReference type="Proteomes" id="UP001596190">
    <property type="component" value="Unassembled WGS sequence"/>
</dbReference>
<dbReference type="InterPro" id="IPR041277">
    <property type="entry name" value="MBG_Lactobacillales"/>
</dbReference>
<feature type="region of interest" description="Disordered" evidence="5">
    <location>
        <begin position="2014"/>
        <end position="2036"/>
    </location>
</feature>
<dbReference type="InterPro" id="IPR019931">
    <property type="entry name" value="LPXTG_anchor"/>
</dbReference>
<dbReference type="EMBL" id="JBHSSA010000046">
    <property type="protein sequence ID" value="MFC6254107.1"/>
    <property type="molecule type" value="Genomic_DNA"/>
</dbReference>
<evidence type="ECO:0000256" key="3">
    <source>
        <dbReference type="ARBA" id="ARBA00022729"/>
    </source>
</evidence>
<evidence type="ECO:0000256" key="4">
    <source>
        <dbReference type="ARBA" id="ARBA00023088"/>
    </source>
</evidence>
<reference evidence="9" key="1">
    <citation type="journal article" date="2019" name="Int. J. Syst. Evol. Microbiol.">
        <title>The Global Catalogue of Microorganisms (GCM) 10K type strain sequencing project: providing services to taxonomists for standard genome sequencing and annotation.</title>
        <authorList>
            <consortium name="The Broad Institute Genomics Platform"/>
            <consortium name="The Broad Institute Genome Sequencing Center for Infectious Disease"/>
            <person name="Wu L."/>
            <person name="Ma J."/>
        </authorList>
    </citation>
    <scope>NUCLEOTIDE SEQUENCE [LARGE SCALE GENOMIC DNA]</scope>
    <source>
        <strain evidence="9">CCM 8950</strain>
    </source>
</reference>
<keyword evidence="1" id="KW-0134">Cell wall</keyword>
<dbReference type="PROSITE" id="PS50847">
    <property type="entry name" value="GRAM_POS_ANCHORING"/>
    <property type="match status" value="1"/>
</dbReference>
<gene>
    <name evidence="8" type="ORF">ACFP1H_05855</name>
</gene>
<dbReference type="Gene3D" id="2.60.40.4300">
    <property type="match status" value="2"/>
</dbReference>
<feature type="region of interest" description="Disordered" evidence="5">
    <location>
        <begin position="2233"/>
        <end position="2252"/>
    </location>
</feature>
<keyword evidence="4" id="KW-0572">Peptidoglycan-anchor</keyword>
<feature type="compositionally biased region" description="Polar residues" evidence="5">
    <location>
        <begin position="2239"/>
        <end position="2249"/>
    </location>
</feature>
<dbReference type="InterPro" id="IPR041558">
    <property type="entry name" value="MucBP_2"/>
</dbReference>
<evidence type="ECO:0000256" key="1">
    <source>
        <dbReference type="ARBA" id="ARBA00022512"/>
    </source>
</evidence>
<dbReference type="Pfam" id="PF17883">
    <property type="entry name" value="MBG"/>
    <property type="match status" value="3"/>
</dbReference>
<feature type="compositionally biased region" description="Low complexity" evidence="5">
    <location>
        <begin position="2587"/>
        <end position="2598"/>
    </location>
</feature>
<feature type="domain" description="Gram-positive cocci surface proteins LPxTG" evidence="7">
    <location>
        <begin position="2608"/>
        <end position="2644"/>
    </location>
</feature>
<evidence type="ECO:0000313" key="8">
    <source>
        <dbReference type="EMBL" id="MFC6254107.1"/>
    </source>
</evidence>
<dbReference type="NCBIfam" id="TIGR03715">
    <property type="entry name" value="KxYKxGKxW"/>
    <property type="match status" value="1"/>
</dbReference>
<feature type="compositionally biased region" description="Low complexity" evidence="5">
    <location>
        <begin position="85"/>
        <end position="96"/>
    </location>
</feature>
<feature type="region of interest" description="Disordered" evidence="5">
    <location>
        <begin position="2169"/>
        <end position="2190"/>
    </location>
</feature>
<dbReference type="Gene3D" id="3.10.430.110">
    <property type="match status" value="3"/>
</dbReference>
<sequence>MTKRVMQKQHERVLRDSGQVKEHFKMYKVGRRWLFAGLFTVSLGAGIAFGGQQNAYADAPTETNPATDEVSSQQNNLQGKSVGLGTQTQSTGTTNNMKADTSQTTAQTAVKPVSEDATNAAPESSAQAVPEAAVKTVPTAVAVPTGKGTQTNTNNVQTTNLGDVTDENTIDQAKTAAAAAYAKTGTPQAITAVSADTSTTQVPAPADPTQAVTATVEDATKIYDSTSATPATLNVKLSDNLTAPTGWFVTGNKDEYQVATASGDIDLSKIDQSVGSYDISLSTNGLARLNAVQANQKQNLVVSSADVTGGKLTITKAPVVTGSVAIENTSKLYDNDATTDPTSFKVKVNPGLKAPTDWTVNADGTYTVTIASGDIQANVDSQEAGTYTVNLTAAGLQKLNTSNINYNIVASNVTAGNFQIQNNTKLGIGTVRMRTTDTSLPATVTVSISRHETIPSDWAVNYNNTSTENIVYNVPISYFDTTAVHKSTVNTYPLNLTTTALDNLNAANPNTPIKLINIQPGRLIIADGSVDTPVRNLSNFGGGGGNLNGEILNDGDGATLQLGIFGTSKDKVTNFTNVIVIPVGLAVANVTTDPTNPTKITSYTKSDDPVDVIKSSITQTLATTKTSYTDLTVGQLPDYKGRQAFYFKLGTVDETGDTAKVPINVVVDPDINNVTTGNFGDRTVENDAAILYATDDNAYTDGAYTIDTGGEYPNVPVVANGLGLTNTETISTTYDNPMWAGSYTIKHIPVQDTYNLTDAAGNKIANDVTTSGMVGDAYDPLSVVPEKVTAADGTQYILDQTSTPVEQTFKKNATVPIKPDTTLATGTTYTATYKKVIDTANAANQAKVNNSQMTWKSTMPSTMTVTLPSNLKAPNGWTKTTGSTYTVNTADGDLDLSAVQSPVGSYDVALSKQGLTNLAAANPDYLFDNLINGVGKLTVNSLKIPVTVQDTAGTSLKTVPDIQLGANTSVPGAGADAGVNGYPTSQLKSVTFNYAQNANNTTGVKSATLVANKTDGTITVTTTYYGNKPQSVATMTKEELGGTAPGSGLALQLDDGTMGSGLGFNVTPQISTTQANGMAALTGINVVYNQKAAATVTYVDDDNNGNVVPNTGTTLNGFVDDMLPYTVTIPANYVAANTVTTPANVTLTTDDTDNLVVHLKHVITYGTAQSTRTINYVMQGGDSSKAPTSVVQKIDWKTITDHVTNTSYATPQTIYEGVTAPTIAGYTPDKSSIARDNPGVINPSAIQNTTENVKYTPNQSTTTITFTGLPDGKKPADKTITTTTDEPYTFTDIPTVAGYTPNTTEITGIGTPTGDTKTVTYTADNNAATVTYVDDLTNKVIDTDSINGKTDETGTYNVSVPADYVLAKNQSNAVSYTITPDDSDNFTVHLTHAVVHGTKQTQRVINYVIDNPGADSVPRTSGTVTQTIKWNTSTDKVTNDTVATATGSYQAVTIPIIQGYTATINDQNATQIPNLYPGAMNASDLTDTSVTVNYKPNTVTTNVTVPSNKGNQTVTGVSGTVDNHVQVSVPDLPGYTKDKTTVPATVNPDGTITVDNPNMTGLVTYTPNPQGINVKFVDQDNNLLNNTTLTGVSDGNVDYTPAFAEQQTLLNQGYTLKNGNNNGLAGATKTYDHDDNVTPTYVVVLTKINNVKVTVNLVPSDGNGNPITGITPTTVHNYPGTSVPAPSVPGYTANTPNVTIPGNRDGNVNVIYTPDPQSINVKFVDQDNNPLGNTTLTGVSDGNVDYTPAFAEQQTLLDKGYTLKKGNNNGLASATKTYDRNDNVTPTYVVVLSKINNVKVTASIVPSDGNGNPIPNTTPTTVHDYPDTSVTVPDVPGYSTTTPNVTIPAGRDNIVKVIYTPKTQKINVHFVDDQGTSLGTTILSGPSDSDIDYTPAFQAQQDWINQGYTLKKGNNNGLDSATKAYDHDDNATPTYEVVLTKISNVKVTSDLTPVLSNGDPVPGGQIATVNNYPGTVINNPGISGYTPTTDTTTIPPKNGVVTVVYTPNTVTGTVDVPSNKGNQTVPNTTGKTGDHITVDVPTIPGYTADKTTVPATVNPNGTISVDGPDGKLGDKNYVNYTADPQTITVNFTDENGTPLGTTVLNGQTDGNVDYGAAVTKEQSIINTGYTPKNGLQNGLTGIPATFTSHSQTFTVQLTKIKDVEVDTTLVPSNDQGNPIPNTTPTTVHNYPGTSVTVPNVPGYTATTPNVTIPAGRDNTINVVYTPNTVTTNVDVPSNKGNQTVPNITGKTGDHVAVDIPTVPGYTADKTTVPATVNPDGTITVDGPNSKPGDKNYVNYTANPQSIKVQFIDKDNKNVDLGSVILNGVSDAPVDYSPAFAKEQELLNQGYAPSENDNNGLAGAPKTFNQYGKTPTYVVELSHPEPVEIDKVPTDNVPYANQYTVNFVTPDGTVVGTTTVVGNPGNNFDVTGNVPNGYNLKNNGNGTVEIQKDQNPAQPINVTVVAPSIPSNDTDNGTGVPGGDSTDNGTGTPNDNNGTDKPDNNTTTNDKPDNNTGADKPDSNTTTNDKPDNNTGTGKTNNNTISTGTNNSTAGQSTGSNETSNGSQTGLAHQNNYVKAGQAQQLTSSSVGNLNGSNSDAMKNKNVTLPQTNEQTSSVWAMLGLGIMSMLSLLGFKKKKREDEK</sequence>
<dbReference type="InterPro" id="IPR022263">
    <property type="entry name" value="KxYKxGKxW"/>
</dbReference>
<accession>A0ABW1T8Q3</accession>
<dbReference type="Pfam" id="PF17966">
    <property type="entry name" value="Muc_B2"/>
    <property type="match status" value="1"/>
</dbReference>
<feature type="region of interest" description="Disordered" evidence="5">
    <location>
        <begin position="2465"/>
        <end position="2570"/>
    </location>
</feature>
<feature type="transmembrane region" description="Helical" evidence="6">
    <location>
        <begin position="2618"/>
        <end position="2635"/>
    </location>
</feature>
<dbReference type="Pfam" id="PF19258">
    <property type="entry name" value="KxYKxGKxW_sig"/>
    <property type="match status" value="1"/>
</dbReference>
<dbReference type="Gene3D" id="3.10.20.470">
    <property type="match status" value="5"/>
</dbReference>
<evidence type="ECO:0000259" key="7">
    <source>
        <dbReference type="PROSITE" id="PS50847"/>
    </source>
</evidence>
<feature type="compositionally biased region" description="Low complexity" evidence="5">
    <location>
        <begin position="2523"/>
        <end position="2552"/>
    </location>
</feature>
<dbReference type="Pfam" id="PF17965">
    <property type="entry name" value="MucBP_2"/>
    <property type="match status" value="5"/>
</dbReference>
<keyword evidence="6" id="KW-1133">Transmembrane helix</keyword>
<feature type="region of interest" description="Disordered" evidence="5">
    <location>
        <begin position="58"/>
        <end position="106"/>
    </location>
</feature>
<evidence type="ECO:0000256" key="6">
    <source>
        <dbReference type="SAM" id="Phobius"/>
    </source>
</evidence>
<keyword evidence="6" id="KW-0812">Transmembrane</keyword>
<comment type="caution">
    <text evidence="8">The sequence shown here is derived from an EMBL/GenBank/DDBJ whole genome shotgun (WGS) entry which is preliminary data.</text>
</comment>
<keyword evidence="2" id="KW-0964">Secreted</keyword>
<feature type="compositionally biased region" description="Polar residues" evidence="5">
    <location>
        <begin position="2553"/>
        <end position="2570"/>
    </location>
</feature>
<feature type="compositionally biased region" description="Polar residues" evidence="5">
    <location>
        <begin position="58"/>
        <end position="79"/>
    </location>
</feature>
<dbReference type="NCBIfam" id="TIGR01167">
    <property type="entry name" value="LPXTG_anchor"/>
    <property type="match status" value="1"/>
</dbReference>
<evidence type="ECO:0000256" key="2">
    <source>
        <dbReference type="ARBA" id="ARBA00022525"/>
    </source>
</evidence>
<dbReference type="RefSeq" id="WP_137631005.1">
    <property type="nucleotide sequence ID" value="NZ_BJDO01000019.1"/>
</dbReference>
<keyword evidence="6" id="KW-0472">Membrane</keyword>